<keyword evidence="3" id="KW-1185">Reference proteome</keyword>
<dbReference type="OrthoDB" id="3261690at2759"/>
<dbReference type="GeneID" id="63824427"/>
<name>A0A165B7Y6_9APHY</name>
<dbReference type="STRING" id="1314785.A0A165B7Y6"/>
<dbReference type="Proteomes" id="UP000076871">
    <property type="component" value="Unassembled WGS sequence"/>
</dbReference>
<proteinExistence type="predicted"/>
<organism evidence="2 3">
    <name type="scientific">Laetiporus sulphureus 93-53</name>
    <dbReference type="NCBI Taxonomy" id="1314785"/>
    <lineage>
        <taxon>Eukaryota</taxon>
        <taxon>Fungi</taxon>
        <taxon>Dikarya</taxon>
        <taxon>Basidiomycota</taxon>
        <taxon>Agaricomycotina</taxon>
        <taxon>Agaricomycetes</taxon>
        <taxon>Polyporales</taxon>
        <taxon>Laetiporus</taxon>
    </lineage>
</organism>
<feature type="region of interest" description="Disordered" evidence="1">
    <location>
        <begin position="511"/>
        <end position="533"/>
    </location>
</feature>
<dbReference type="EMBL" id="KV427685">
    <property type="protein sequence ID" value="KZT00450.1"/>
    <property type="molecule type" value="Genomic_DNA"/>
</dbReference>
<sequence length="588" mass="67175">MADALHFYPRTDAPDEDLQPLYLDLLEFNAIAKRLLQSGREDAIYDFVHFVLAGRVKRDGEECRVFLNPRLSALIPELAEMGEVAMEDTCQLTRDYDSVIGISRTLPYDRPLAVYPLPPFKDALTSDNHMKYSITRHDMTHKVLLNRIPNMAFAKVDIRAKCNIFFPALYVEDRSTSPTLTQAQLTHFYEDILRPVIEEIDLTAISHWPVNYKAAFTLSQDVQGQLHFSSTDVPVHLLDNLRDNLLRRLDEDRNFTSTFFLHKLRGTKGAFSHNLYDDTDCQLSLDQTLDYLRAEQTNSSQWWIDVVLEIQQKNHVVTWLSAAHEELTQFALPSTPHDAIRKLMKSDYHIVDRVAQLDDCAGARIYTGSRGKQDGVHYIQFYTTEKNAHYQHHRACAGREEEDPQEGCARFEVRVSLRNALTALRDISSDLVSTSCISIPASVWWSFKAWCMAALKYVFEGFQNDLGAARIWRPSLTLGVVAIYMSNALRFRPSSNHVQVPMVVAACFHTPSEDRPQPTSDDESSSEDGQPRTPIMYDQGIYFLADIVEDNGIYRLRNKRSPDALQLAHAYRTPTFVDLQILFTGQSV</sequence>
<gene>
    <name evidence="2" type="ORF">LAESUDRAFT_718121</name>
</gene>
<evidence type="ECO:0000313" key="2">
    <source>
        <dbReference type="EMBL" id="KZT00450.1"/>
    </source>
</evidence>
<dbReference type="InParanoid" id="A0A165B7Y6"/>
<accession>A0A165B7Y6</accession>
<dbReference type="RefSeq" id="XP_040758190.1">
    <property type="nucleotide sequence ID" value="XM_040907398.1"/>
</dbReference>
<evidence type="ECO:0000313" key="3">
    <source>
        <dbReference type="Proteomes" id="UP000076871"/>
    </source>
</evidence>
<evidence type="ECO:0000256" key="1">
    <source>
        <dbReference type="SAM" id="MobiDB-lite"/>
    </source>
</evidence>
<dbReference type="AlphaFoldDB" id="A0A165B7Y6"/>
<protein>
    <submittedName>
        <fullName evidence="2">Uncharacterized protein</fullName>
    </submittedName>
</protein>
<reference evidence="2 3" key="1">
    <citation type="journal article" date="2016" name="Mol. Biol. Evol.">
        <title>Comparative Genomics of Early-Diverging Mushroom-Forming Fungi Provides Insights into the Origins of Lignocellulose Decay Capabilities.</title>
        <authorList>
            <person name="Nagy L.G."/>
            <person name="Riley R."/>
            <person name="Tritt A."/>
            <person name="Adam C."/>
            <person name="Daum C."/>
            <person name="Floudas D."/>
            <person name="Sun H."/>
            <person name="Yadav J.S."/>
            <person name="Pangilinan J."/>
            <person name="Larsson K.H."/>
            <person name="Matsuura K."/>
            <person name="Barry K."/>
            <person name="Labutti K."/>
            <person name="Kuo R."/>
            <person name="Ohm R.A."/>
            <person name="Bhattacharya S.S."/>
            <person name="Shirouzu T."/>
            <person name="Yoshinaga Y."/>
            <person name="Martin F.M."/>
            <person name="Grigoriev I.V."/>
            <person name="Hibbett D.S."/>
        </authorList>
    </citation>
    <scope>NUCLEOTIDE SEQUENCE [LARGE SCALE GENOMIC DNA]</scope>
    <source>
        <strain evidence="2 3">93-53</strain>
    </source>
</reference>